<comment type="caution">
    <text evidence="2">The sequence shown here is derived from an EMBL/GenBank/DDBJ whole genome shotgun (WGS) entry which is preliminary data.</text>
</comment>
<dbReference type="Gene3D" id="3.40.190.10">
    <property type="entry name" value="Periplasmic binding protein-like II"/>
    <property type="match status" value="1"/>
</dbReference>
<evidence type="ECO:0000313" key="3">
    <source>
        <dbReference type="EMBL" id="PLR99403.1"/>
    </source>
</evidence>
<gene>
    <name evidence="2" type="ORF">CU635_12635</name>
    <name evidence="3" type="ORF">CVD25_05930</name>
</gene>
<evidence type="ECO:0000313" key="2">
    <source>
        <dbReference type="EMBL" id="PLR82017.1"/>
    </source>
</evidence>
<dbReference type="RefSeq" id="WP_101577733.1">
    <property type="nucleotide sequence ID" value="NZ_PGVA01000028.1"/>
</dbReference>
<organism evidence="2 4">
    <name type="scientific">Bacillus canaveralius</name>
    <dbReference type="NCBI Taxonomy" id="1403243"/>
    <lineage>
        <taxon>Bacteria</taxon>
        <taxon>Bacillati</taxon>
        <taxon>Bacillota</taxon>
        <taxon>Bacilli</taxon>
        <taxon>Bacillales</taxon>
        <taxon>Bacillaceae</taxon>
        <taxon>Bacillus</taxon>
    </lineage>
</organism>
<dbReference type="PANTHER" id="PTHR43649:SF11">
    <property type="entry name" value="ABC TRANSPORTER SUBSTRATE-BINDING PROTEIN YESO-RELATED"/>
    <property type="match status" value="1"/>
</dbReference>
<reference evidence="2 4" key="1">
    <citation type="submission" date="2017-11" db="EMBL/GenBank/DDBJ databases">
        <title>Comparitive Functional Genomics of Dry Heat Resistant strains isolated from the Viking Spacecraft.</title>
        <authorList>
            <person name="Seuylemezian A."/>
            <person name="Cooper K."/>
            <person name="Vaishampayan P."/>
        </authorList>
    </citation>
    <scope>NUCLEOTIDE SEQUENCE [LARGE SCALE GENOMIC DNA]</scope>
    <source>
        <strain evidence="2 4">M4.6</strain>
    </source>
</reference>
<dbReference type="Pfam" id="PF01547">
    <property type="entry name" value="SBP_bac_1"/>
    <property type="match status" value="1"/>
</dbReference>
<dbReference type="InterPro" id="IPR006059">
    <property type="entry name" value="SBP"/>
</dbReference>
<feature type="signal peptide" evidence="1">
    <location>
        <begin position="1"/>
        <end position="19"/>
    </location>
</feature>
<dbReference type="PANTHER" id="PTHR43649">
    <property type="entry name" value="ARABINOSE-BINDING PROTEIN-RELATED"/>
    <property type="match status" value="1"/>
</dbReference>
<dbReference type="Proteomes" id="UP000235114">
    <property type="component" value="Unassembled WGS sequence"/>
</dbReference>
<sequence length="467" mass="52904">MKKILLSALVLLLSINFVAGCQSNKPTTTSASTEDLPKDENGNKIMTMKVFTNDASAPTRVTNFEGAAEKLNAELEKEKANYRVEIEPIVKPMSAEDFDKNFIFASQSNNAADIYTTSYASVGWMAEGDYILPLDSVKKEKVFENIMDGYWQPVTWDEKVYGVIQDTEARAVYFNKEILRKMGWSEEDINQLPKKAETGDFTLNDMTDIALEAQKKGLVKNGYEFDRGPNDVPMNFYNFGAELYDWKNKKFILDKEKVLKTFEWIKESKDSGVVPAANMTTDKAEKLARMLNQETLFAQGGIWDEVKFRTQGWHKELGNVTTDWIKQNVGIMNLPTIKKGKKPITVSNPYIYVISKNTKYPDIAKRLLVHVSAPELQAKHAVETSHIPFTQEGQENEQVKANEWINSVKHLTNYSHFAGNHSDQTKYSKILIDATTYVMSGEMTPETAVSYIEEQMALNLKANSVIK</sequence>
<accession>A0A2N5GKG4</accession>
<protein>
    <recommendedName>
        <fullName evidence="6">ABC transporter substrate-binding protein</fullName>
    </recommendedName>
</protein>
<dbReference type="InterPro" id="IPR050490">
    <property type="entry name" value="Bact_solute-bd_prot1"/>
</dbReference>
<dbReference type="Proteomes" id="UP000234951">
    <property type="component" value="Unassembled WGS sequence"/>
</dbReference>
<evidence type="ECO:0000313" key="4">
    <source>
        <dbReference type="Proteomes" id="UP000234951"/>
    </source>
</evidence>
<dbReference type="EMBL" id="PGVD01000015">
    <property type="protein sequence ID" value="PLR99403.1"/>
    <property type="molecule type" value="Genomic_DNA"/>
</dbReference>
<dbReference type="OrthoDB" id="6431346at2"/>
<evidence type="ECO:0000256" key="1">
    <source>
        <dbReference type="SAM" id="SignalP"/>
    </source>
</evidence>
<evidence type="ECO:0008006" key="6">
    <source>
        <dbReference type="Google" id="ProtNLM"/>
    </source>
</evidence>
<name>A0A2N5GKG4_9BACI</name>
<dbReference type="PROSITE" id="PS51257">
    <property type="entry name" value="PROKAR_LIPOPROTEIN"/>
    <property type="match status" value="1"/>
</dbReference>
<keyword evidence="5" id="KW-1185">Reference proteome</keyword>
<dbReference type="AlphaFoldDB" id="A0A2N5GKG4"/>
<reference evidence="3 5" key="2">
    <citation type="submission" date="2017-12" db="EMBL/GenBank/DDBJ databases">
        <title>Comparative Functional Genomics of Dry Heat Resistant strains isolated from the Viking Spacecraft.</title>
        <authorList>
            <person name="Seuylemezian A."/>
            <person name="Cooper K."/>
            <person name="Vaishampayan P."/>
        </authorList>
    </citation>
    <scope>NUCLEOTIDE SEQUENCE [LARGE SCALE GENOMIC DNA]</scope>
    <source>
        <strain evidence="3 5">ATCC 29669</strain>
    </source>
</reference>
<dbReference type="EMBL" id="PGVA01000028">
    <property type="protein sequence ID" value="PLR82017.1"/>
    <property type="molecule type" value="Genomic_DNA"/>
</dbReference>
<keyword evidence="1" id="KW-0732">Signal</keyword>
<dbReference type="SUPFAM" id="SSF53850">
    <property type="entry name" value="Periplasmic binding protein-like II"/>
    <property type="match status" value="1"/>
</dbReference>
<feature type="chain" id="PRO_5039564718" description="ABC transporter substrate-binding protein" evidence="1">
    <location>
        <begin position="20"/>
        <end position="467"/>
    </location>
</feature>
<proteinExistence type="predicted"/>
<evidence type="ECO:0000313" key="5">
    <source>
        <dbReference type="Proteomes" id="UP000235114"/>
    </source>
</evidence>